<gene>
    <name evidence="2" type="ORF">COU49_02045</name>
</gene>
<sequence>MTKRLLIFIVILCLIFGYFYFFSNFFSSVISYSIVEEIIAEIKKEPIIPPLDKVAYDLKLNELANNPPVPVPPIQYDAEGNIIPPVENLNPVINLWPVETVYPNAGAILPFSRIIAYYGNLYSTKMGALGQDPEDIMLAKLDVEVKKWEVADPTTPVLPALHYIAVVAQGSAGADGKYRARMPESEIDKVLAMAEKIGAIVFLDFQVGFSTLDKELPVYEKYFKMPNVHLGIDPEFSMKGTIRPGKVVGTYDAVDVNFAIDYLSKIVQENNLTPKILVVHRYTQKMLTNYQLIKPTPEVQVVMHMDGWGEKAKKLSTYKQFIYKEPVQFTGFKLFYKNDVWEPGTVLFEPLELLKLNPIPLYIQYQ</sequence>
<keyword evidence="1" id="KW-1133">Transmembrane helix</keyword>
<dbReference type="Proteomes" id="UP000230094">
    <property type="component" value="Unassembled WGS sequence"/>
</dbReference>
<evidence type="ECO:0000256" key="1">
    <source>
        <dbReference type="SAM" id="Phobius"/>
    </source>
</evidence>
<evidence type="ECO:0008006" key="4">
    <source>
        <dbReference type="Google" id="ProtNLM"/>
    </source>
</evidence>
<keyword evidence="1" id="KW-0472">Membrane</keyword>
<dbReference type="EMBL" id="PFCQ01000012">
    <property type="protein sequence ID" value="PIR68233.1"/>
    <property type="molecule type" value="Genomic_DNA"/>
</dbReference>
<feature type="transmembrane region" description="Helical" evidence="1">
    <location>
        <begin position="5"/>
        <end position="23"/>
    </location>
</feature>
<name>A0A2H0TB62_9BACT</name>
<evidence type="ECO:0000313" key="3">
    <source>
        <dbReference type="Proteomes" id="UP000230094"/>
    </source>
</evidence>
<reference evidence="3" key="1">
    <citation type="submission" date="2017-09" db="EMBL/GenBank/DDBJ databases">
        <title>Depth-based differentiation of microbial function through sediment-hosted aquifers and enrichment of novel symbionts in the deep terrestrial subsurface.</title>
        <authorList>
            <person name="Probst A.J."/>
            <person name="Ladd B."/>
            <person name="Jarett J.K."/>
            <person name="Geller-Mcgrath D.E."/>
            <person name="Sieber C.M.K."/>
            <person name="Emerson J.B."/>
            <person name="Anantharaman K."/>
            <person name="Thomas B.C."/>
            <person name="Malmstrom R."/>
            <person name="Stieglmeier M."/>
            <person name="Klingl A."/>
            <person name="Woyke T."/>
            <person name="Ryan C.M."/>
            <person name="Banfield J.F."/>
        </authorList>
    </citation>
    <scope>NUCLEOTIDE SEQUENCE [LARGE SCALE GENOMIC DNA]</scope>
</reference>
<proteinExistence type="predicted"/>
<organism evidence="2 3">
    <name type="scientific">Candidatus Nomurabacteria bacterium CG10_big_fil_rev_8_21_14_0_10_35_16</name>
    <dbReference type="NCBI Taxonomy" id="1974731"/>
    <lineage>
        <taxon>Bacteria</taxon>
        <taxon>Candidatus Nomuraibacteriota</taxon>
    </lineage>
</organism>
<evidence type="ECO:0000313" key="2">
    <source>
        <dbReference type="EMBL" id="PIR68233.1"/>
    </source>
</evidence>
<accession>A0A2H0TB62</accession>
<comment type="caution">
    <text evidence="2">The sequence shown here is derived from an EMBL/GenBank/DDBJ whole genome shotgun (WGS) entry which is preliminary data.</text>
</comment>
<protein>
    <recommendedName>
        <fullName evidence="4">Lipoprotein</fullName>
    </recommendedName>
</protein>
<dbReference type="AlphaFoldDB" id="A0A2H0TB62"/>
<keyword evidence="1" id="KW-0812">Transmembrane</keyword>